<dbReference type="SUPFAM" id="SSF81891">
    <property type="entry name" value="Poly A polymerase C-terminal region-like"/>
    <property type="match status" value="1"/>
</dbReference>
<feature type="domain" description="Poly A polymerase head" evidence="10">
    <location>
        <begin position="59"/>
        <end position="208"/>
    </location>
</feature>
<feature type="active site" evidence="7">
    <location>
        <position position="177"/>
    </location>
</feature>
<keyword evidence="2 7" id="KW-0808">Transferase</keyword>
<evidence type="ECO:0000259" key="11">
    <source>
        <dbReference type="Pfam" id="PF12626"/>
    </source>
</evidence>
<keyword evidence="5 7" id="KW-0694">RNA-binding</keyword>
<evidence type="ECO:0000256" key="1">
    <source>
        <dbReference type="ARBA" id="ARBA00022664"/>
    </source>
</evidence>
<dbReference type="Pfam" id="PF01743">
    <property type="entry name" value="PolyA_pol"/>
    <property type="match status" value="1"/>
</dbReference>
<comment type="similarity">
    <text evidence="7 8">Belongs to the tRNA nucleotidyltransferase/poly(A) polymerase family.</text>
</comment>
<dbReference type="InterPro" id="IPR052191">
    <property type="entry name" value="tRNA_ntf/polyA_polymerase_I"/>
</dbReference>
<keyword evidence="3 7" id="KW-0547">Nucleotide-binding</keyword>
<dbReference type="GO" id="GO:1990817">
    <property type="term" value="F:poly(A) RNA polymerase activity"/>
    <property type="evidence" value="ECO:0007669"/>
    <property type="project" value="UniProtKB-EC"/>
</dbReference>
<dbReference type="CDD" id="cd05398">
    <property type="entry name" value="NT_ClassII-CCAase"/>
    <property type="match status" value="1"/>
</dbReference>
<dbReference type="InterPro" id="IPR025866">
    <property type="entry name" value="PolyA_pol_arg_C_dom"/>
</dbReference>
<evidence type="ECO:0000259" key="10">
    <source>
        <dbReference type="Pfam" id="PF01743"/>
    </source>
</evidence>
<evidence type="ECO:0000256" key="4">
    <source>
        <dbReference type="ARBA" id="ARBA00022840"/>
    </source>
</evidence>
<evidence type="ECO:0000256" key="8">
    <source>
        <dbReference type="RuleBase" id="RU003953"/>
    </source>
</evidence>
<keyword evidence="1 7" id="KW-0507">mRNA processing</keyword>
<feature type="domain" description="Polymerase A arginine-rich C-terminal" evidence="11">
    <location>
        <begin position="351"/>
        <end position="467"/>
    </location>
</feature>
<evidence type="ECO:0000256" key="6">
    <source>
        <dbReference type="ARBA" id="ARBA00023163"/>
    </source>
</evidence>
<keyword evidence="13" id="KW-0548">Nucleotidyltransferase</keyword>
<evidence type="ECO:0000313" key="14">
    <source>
        <dbReference type="Proteomes" id="UP001567350"/>
    </source>
</evidence>
<accession>A0ABV4IES6</accession>
<dbReference type="HAMAP" id="MF_00957">
    <property type="entry name" value="PolyA_pol"/>
    <property type="match status" value="1"/>
</dbReference>
<evidence type="ECO:0000313" key="13">
    <source>
        <dbReference type="EMBL" id="MEZ2740348.1"/>
    </source>
</evidence>
<dbReference type="PANTHER" id="PTHR43051">
    <property type="entry name" value="POLYNUCLEOTIDE ADENYLYLTRANSFERASE FAMILY PROTEIN"/>
    <property type="match status" value="1"/>
</dbReference>
<sequence>MIKTIIDKLLGKEPATRSRKPRFGKREEVPASVHGIDPQLVDPRAVDVVRTLKDAGFEAYIVGGAVRDLLLGLRPKDFDVATNATPEQVKNLFRRAFIIGKRFRIVHVVYGRGREHEVIEVSTFRAFLDNSLAEQVSGNERTSKLALAHMKHAVDASGRVLRDNVWGPQDQDATRRDFTVNAMYYDPESEVVVDFHKGIQDAQKRVLRMIGDAATRYREDPVRIIRAVRFVAKLSPLGFKLESKTAKPLVESEHLLKEVPQSRLFDEMLKLLQTGHALASIEQLKKLGLAKGIYPLLDVVVERADHPFVQAVLADTDRRVGEGKPVAPSFMLACVLWQDVKTGWDQRLKKGFHAFSALSEAIDEVFDQRIGDVSGRGKLAADMREIWVMQPRFDKRTGSSPFGMVLQARFRAGFDFLRLRADVGEVDEALAQWWQDFQASDDAHREDLVAQAREEQRQKQKSAQPRKTVRQAESEDAPQDAIGHEGAQALGDAPAKKKRRRRRKPAGSGAAAAAGAAEAE</sequence>
<gene>
    <name evidence="7 13" type="primary">pcnB</name>
    <name evidence="13" type="ORF">ACBP88_12975</name>
</gene>
<dbReference type="EC" id="2.7.7.19" evidence="7"/>
<dbReference type="NCBIfam" id="TIGR01942">
    <property type="entry name" value="pcnB"/>
    <property type="match status" value="1"/>
</dbReference>
<proteinExistence type="inferred from homology"/>
<dbReference type="PANTHER" id="PTHR43051:SF1">
    <property type="entry name" value="POLYNUCLEOTIDE ADENYLYLTRANSFERASE FAMILY PROTEIN"/>
    <property type="match status" value="1"/>
</dbReference>
<dbReference type="InterPro" id="IPR043519">
    <property type="entry name" value="NT_sf"/>
</dbReference>
<dbReference type="EMBL" id="JBGJLR010000015">
    <property type="protein sequence ID" value="MEZ2740348.1"/>
    <property type="molecule type" value="Genomic_DNA"/>
</dbReference>
<dbReference type="InterPro" id="IPR010206">
    <property type="entry name" value="PolA_pol_I"/>
</dbReference>
<comment type="caution">
    <text evidence="13">The sequence shown here is derived from an EMBL/GenBank/DDBJ whole genome shotgun (WGS) entry which is preliminary data.</text>
</comment>
<dbReference type="SUPFAM" id="SSF81301">
    <property type="entry name" value="Nucleotidyltransferase"/>
    <property type="match status" value="1"/>
</dbReference>
<dbReference type="Proteomes" id="UP001567350">
    <property type="component" value="Unassembled WGS sequence"/>
</dbReference>
<evidence type="ECO:0000256" key="3">
    <source>
        <dbReference type="ARBA" id="ARBA00022741"/>
    </source>
</evidence>
<dbReference type="InterPro" id="IPR032828">
    <property type="entry name" value="PolyA_RNA-bd"/>
</dbReference>
<evidence type="ECO:0000256" key="2">
    <source>
        <dbReference type="ARBA" id="ARBA00022679"/>
    </source>
</evidence>
<organism evidence="13 14">
    <name type="scientific">Comamonas jiangduensis</name>
    <dbReference type="NCBI Taxonomy" id="1194168"/>
    <lineage>
        <taxon>Bacteria</taxon>
        <taxon>Pseudomonadati</taxon>
        <taxon>Pseudomonadota</taxon>
        <taxon>Betaproteobacteria</taxon>
        <taxon>Burkholderiales</taxon>
        <taxon>Comamonadaceae</taxon>
        <taxon>Comamonas</taxon>
    </lineage>
</organism>
<keyword evidence="14" id="KW-1185">Reference proteome</keyword>
<evidence type="ECO:0000256" key="9">
    <source>
        <dbReference type="SAM" id="MobiDB-lite"/>
    </source>
</evidence>
<feature type="compositionally biased region" description="Basic residues" evidence="9">
    <location>
        <begin position="496"/>
        <end position="505"/>
    </location>
</feature>
<name>A0ABV4IES6_9BURK</name>
<evidence type="ECO:0000256" key="7">
    <source>
        <dbReference type="HAMAP-Rule" id="MF_00957"/>
    </source>
</evidence>
<keyword evidence="6 7" id="KW-0804">Transcription</keyword>
<evidence type="ECO:0000259" key="12">
    <source>
        <dbReference type="Pfam" id="PF12627"/>
    </source>
</evidence>
<comment type="catalytic activity">
    <reaction evidence="7">
        <text>RNA(n) + ATP = RNA(n)-3'-adenine ribonucleotide + diphosphate</text>
        <dbReference type="Rhea" id="RHEA:11332"/>
        <dbReference type="Rhea" id="RHEA-COMP:14527"/>
        <dbReference type="Rhea" id="RHEA-COMP:17347"/>
        <dbReference type="ChEBI" id="CHEBI:30616"/>
        <dbReference type="ChEBI" id="CHEBI:33019"/>
        <dbReference type="ChEBI" id="CHEBI:140395"/>
        <dbReference type="ChEBI" id="CHEBI:173115"/>
        <dbReference type="EC" id="2.7.7.19"/>
    </reaction>
</comment>
<dbReference type="RefSeq" id="WP_370893148.1">
    <property type="nucleotide sequence ID" value="NZ_JBGJLR010000015.1"/>
</dbReference>
<dbReference type="Pfam" id="PF12626">
    <property type="entry name" value="PolyA_pol_arg_C"/>
    <property type="match status" value="1"/>
</dbReference>
<dbReference type="Pfam" id="PF12627">
    <property type="entry name" value="PolyA_pol_RNAbd"/>
    <property type="match status" value="1"/>
</dbReference>
<feature type="active site" evidence="7">
    <location>
        <position position="79"/>
    </location>
</feature>
<feature type="region of interest" description="Disordered" evidence="9">
    <location>
        <begin position="451"/>
        <end position="520"/>
    </location>
</feature>
<reference evidence="13 14" key="1">
    <citation type="submission" date="2024-08" db="EMBL/GenBank/DDBJ databases">
        <authorList>
            <person name="Feng Z."/>
            <person name="Ronholm J."/>
        </authorList>
    </citation>
    <scope>NUCLEOTIDE SEQUENCE [LARGE SCALE GENOMIC DNA]</scope>
    <source>
        <strain evidence="13 14">4-AB0-8</strain>
    </source>
</reference>
<feature type="domain" description="tRNA nucleotidyltransferase/poly(A) polymerase RNA and SrmB- binding" evidence="12">
    <location>
        <begin position="238"/>
        <end position="298"/>
    </location>
</feature>
<evidence type="ECO:0000256" key="5">
    <source>
        <dbReference type="ARBA" id="ARBA00022884"/>
    </source>
</evidence>
<feature type="active site" evidence="7">
    <location>
        <position position="77"/>
    </location>
</feature>
<feature type="compositionally biased region" description="Low complexity" evidence="9">
    <location>
        <begin position="506"/>
        <end position="520"/>
    </location>
</feature>
<protein>
    <recommendedName>
        <fullName evidence="7">Poly(A) polymerase I</fullName>
        <shortName evidence="7">PAP I</shortName>
        <ecNumber evidence="7">2.7.7.19</ecNumber>
    </recommendedName>
</protein>
<keyword evidence="4 7" id="KW-0067">ATP-binding</keyword>
<comment type="function">
    <text evidence="7">Adds poly(A) tail to the 3' end of many RNAs, which usually targets these RNAs for decay. Plays a significant role in the global control of gene expression, through influencing the rate of transcript degradation, and in the general RNA quality control.</text>
</comment>
<dbReference type="Gene3D" id="3.30.460.10">
    <property type="entry name" value="Beta Polymerase, domain 2"/>
    <property type="match status" value="1"/>
</dbReference>
<dbReference type="Gene3D" id="1.10.3090.10">
    <property type="entry name" value="cca-adding enzyme, domain 2"/>
    <property type="match status" value="1"/>
</dbReference>
<dbReference type="InterPro" id="IPR002646">
    <property type="entry name" value="PolA_pol_head_dom"/>
</dbReference>